<evidence type="ECO:0000313" key="25">
    <source>
        <dbReference type="EMBL" id="EIC31489.1"/>
    </source>
</evidence>
<evidence type="ECO:0000313" key="10">
    <source>
        <dbReference type="EMBL" id="EIC28954.1"/>
    </source>
</evidence>
<evidence type="ECO:0000256" key="2">
    <source>
        <dbReference type="ARBA" id="ARBA00010075"/>
    </source>
</evidence>
<keyword evidence="26" id="KW-1185">Reference proteome</keyword>
<dbReference type="GO" id="GO:0003677">
    <property type="term" value="F:DNA binding"/>
    <property type="evidence" value="ECO:0007669"/>
    <property type="project" value="UniProtKB-KW"/>
</dbReference>
<evidence type="ECO:0000313" key="12">
    <source>
        <dbReference type="EMBL" id="EIC29573.1"/>
    </source>
</evidence>
<dbReference type="EMBL" id="CM001475">
    <property type="protein sequence ID" value="EIC29852.1"/>
    <property type="molecule type" value="Genomic_DNA"/>
</dbReference>
<evidence type="ECO:0000313" key="20">
    <source>
        <dbReference type="EMBL" id="EIC30416.1"/>
    </source>
</evidence>
<dbReference type="PANTHER" id="PTHR35604">
    <property type="entry name" value="TRANSPOSASE INSH FOR INSERTION SEQUENCE ELEMENT IS5A-RELATED"/>
    <property type="match status" value="1"/>
</dbReference>
<dbReference type="AlphaFoldDB" id="H8GKC5"/>
<reference evidence="20 26" key="1">
    <citation type="journal article" date="2013" name="Genome Announc.">
        <title>Genome Sequence of the Obligate Gammaproteobacterial Methanotroph Methylomicrobium album Strain BG8.</title>
        <authorList>
            <person name="Kits K.D."/>
            <person name="Kalyuzhnaya M.G."/>
            <person name="Klotz M.G."/>
            <person name="Jetten M.S."/>
            <person name="Op den Camp H.J."/>
            <person name="Vuilleumier S."/>
            <person name="Bringel F."/>
            <person name="Dispirito A.A."/>
            <person name="Murrell J.C."/>
            <person name="Bruce D."/>
            <person name="Cheng J.F."/>
            <person name="Copeland A."/>
            <person name="Goodwin L."/>
            <person name="Hauser L."/>
            <person name="Lajus A."/>
            <person name="Land M.L."/>
            <person name="Lapidus A."/>
            <person name="Lucas S."/>
            <person name="Medigue C."/>
            <person name="Pitluck S."/>
            <person name="Woyke T."/>
            <person name="Zeytun A."/>
            <person name="Stein L.Y."/>
        </authorList>
    </citation>
    <scope>NUCLEOTIDE SEQUENCE [LARGE SCALE GENOMIC DNA]</scope>
    <source>
        <strain evidence="20 26">BG8</strain>
    </source>
</reference>
<evidence type="ECO:0000313" key="13">
    <source>
        <dbReference type="EMBL" id="EIC29655.1"/>
    </source>
</evidence>
<evidence type="ECO:0000313" key="11">
    <source>
        <dbReference type="EMBL" id="EIC28958.1"/>
    </source>
</evidence>
<accession>H8GKC5</accession>
<dbReference type="GO" id="GO:0006313">
    <property type="term" value="P:DNA transposition"/>
    <property type="evidence" value="ECO:0007669"/>
    <property type="project" value="InterPro"/>
</dbReference>
<evidence type="ECO:0000313" key="16">
    <source>
        <dbReference type="EMBL" id="EIC29852.1"/>
    </source>
</evidence>
<keyword evidence="5" id="KW-0233">DNA recombination</keyword>
<dbReference type="EMBL" id="CM001475">
    <property type="protein sequence ID" value="EIC30382.1"/>
    <property type="molecule type" value="Genomic_DNA"/>
</dbReference>
<dbReference type="EMBL" id="CM001475">
    <property type="protein sequence ID" value="EIC29655.1"/>
    <property type="molecule type" value="Genomic_DNA"/>
</dbReference>
<gene>
    <name evidence="8" type="ORF">Metal_0464</name>
    <name evidence="9" type="ORF">Metal_1112</name>
    <name evidence="10" type="ORF">Metal_1139</name>
    <name evidence="11" type="ORF">Metal_1144</name>
    <name evidence="12" type="ORF">Metal_1806</name>
    <name evidence="13" type="ORF">Metal_1889</name>
    <name evidence="14" type="ORF">Metal_1970</name>
    <name evidence="15" type="ORF">Metal_2026</name>
    <name evidence="16" type="ORF">Metal_2097</name>
    <name evidence="17" type="ORF">Metal_2231</name>
    <name evidence="18" type="ORF">Metal_2675</name>
    <name evidence="19" type="ORF">Metal_2708</name>
    <name evidence="20" type="ORF">Metal_2713</name>
    <name evidence="21" type="ORF">Metal_2896</name>
    <name evidence="22" type="ORF">Metal_2944</name>
    <name evidence="23" type="ORF">Metal_3344</name>
    <name evidence="24" type="ORF">Metal_3611</name>
    <name evidence="25" type="ORF">Metal_3848</name>
</gene>
<dbReference type="EMBL" id="CM001475">
    <property type="protein sequence ID" value="EIC30582.1"/>
    <property type="molecule type" value="Genomic_DNA"/>
</dbReference>
<dbReference type="EMBL" id="CM001475">
    <property type="protein sequence ID" value="EIC29573.1"/>
    <property type="molecule type" value="Genomic_DNA"/>
</dbReference>
<evidence type="ECO:0000259" key="6">
    <source>
        <dbReference type="Pfam" id="PF01609"/>
    </source>
</evidence>
<evidence type="ECO:0000313" key="14">
    <source>
        <dbReference type="EMBL" id="EIC29735.1"/>
    </source>
</evidence>
<dbReference type="EMBL" id="CM001475">
    <property type="protein sequence ID" value="EIC29735.1"/>
    <property type="molecule type" value="Genomic_DNA"/>
</dbReference>
<keyword evidence="4" id="KW-0238">DNA-binding</keyword>
<evidence type="ECO:0000256" key="5">
    <source>
        <dbReference type="ARBA" id="ARBA00023172"/>
    </source>
</evidence>
<organism evidence="20 26">
    <name type="scientific">Methylomicrobium album BG8</name>
    <dbReference type="NCBI Taxonomy" id="686340"/>
    <lineage>
        <taxon>Bacteria</taxon>
        <taxon>Pseudomonadati</taxon>
        <taxon>Pseudomonadota</taxon>
        <taxon>Gammaproteobacteria</taxon>
        <taxon>Methylococcales</taxon>
        <taxon>Methylococcaceae</taxon>
        <taxon>Methylomicrobium</taxon>
    </lineage>
</organism>
<keyword evidence="3" id="KW-0815">Transposition</keyword>
<evidence type="ECO:0000313" key="21">
    <source>
        <dbReference type="EMBL" id="EIC30582.1"/>
    </source>
</evidence>
<dbReference type="EMBL" id="CM001475">
    <property type="protein sequence ID" value="EIC31258.1"/>
    <property type="molecule type" value="Genomic_DNA"/>
</dbReference>
<dbReference type="NCBIfam" id="NF033581">
    <property type="entry name" value="transpos_IS5_4"/>
    <property type="match status" value="1"/>
</dbReference>
<dbReference type="EMBL" id="CM001475">
    <property type="protein sequence ID" value="EIC28958.1"/>
    <property type="molecule type" value="Genomic_DNA"/>
</dbReference>
<dbReference type="Proteomes" id="UP000005090">
    <property type="component" value="Chromosome"/>
</dbReference>
<evidence type="ECO:0000313" key="18">
    <source>
        <dbReference type="EMBL" id="EIC30382.1"/>
    </source>
</evidence>
<proteinExistence type="inferred from homology"/>
<evidence type="ECO:0000313" key="15">
    <source>
        <dbReference type="EMBL" id="EIC29786.1"/>
    </source>
</evidence>
<dbReference type="Pfam" id="PF01609">
    <property type="entry name" value="DDE_Tnp_1"/>
    <property type="match status" value="1"/>
</dbReference>
<dbReference type="EMBL" id="CM001475">
    <property type="protein sequence ID" value="EIC30416.1"/>
    <property type="molecule type" value="Genomic_DNA"/>
</dbReference>
<dbReference type="EMBL" id="CM001475">
    <property type="protein sequence ID" value="EIC28929.1"/>
    <property type="molecule type" value="Genomic_DNA"/>
</dbReference>
<dbReference type="EMBL" id="CM001475">
    <property type="protein sequence ID" value="EIC28954.1"/>
    <property type="molecule type" value="Genomic_DNA"/>
</dbReference>
<dbReference type="EMBL" id="CM001475">
    <property type="protein sequence ID" value="EIC28316.1"/>
    <property type="molecule type" value="Genomic_DNA"/>
</dbReference>
<evidence type="ECO:0000313" key="24">
    <source>
        <dbReference type="EMBL" id="EIC31258.1"/>
    </source>
</evidence>
<dbReference type="EMBL" id="CM001475">
    <property type="protein sequence ID" value="EIC31489.1"/>
    <property type="molecule type" value="Genomic_DNA"/>
</dbReference>
<dbReference type="InterPro" id="IPR002559">
    <property type="entry name" value="Transposase_11"/>
</dbReference>
<evidence type="ECO:0000256" key="3">
    <source>
        <dbReference type="ARBA" id="ARBA00022578"/>
    </source>
</evidence>
<evidence type="ECO:0000313" key="19">
    <source>
        <dbReference type="EMBL" id="EIC30413.1"/>
    </source>
</evidence>
<protein>
    <submittedName>
        <fullName evidence="20">Transposase, IS5 family</fullName>
    </submittedName>
</protein>
<dbReference type="eggNOG" id="COG3039">
    <property type="taxonomic scope" value="Bacteria"/>
</dbReference>
<evidence type="ECO:0000313" key="22">
    <source>
        <dbReference type="EMBL" id="EIC30625.1"/>
    </source>
</evidence>
<dbReference type="EMBL" id="CM001475">
    <property type="protein sequence ID" value="EIC30625.1"/>
    <property type="molecule type" value="Genomic_DNA"/>
</dbReference>
<evidence type="ECO:0000259" key="7">
    <source>
        <dbReference type="Pfam" id="PF05598"/>
    </source>
</evidence>
<sequence length="318" mass="36222">MKQLGLSAPLFVKKPKQTRRQQFLQEMEQVVPWSLWTSRIAPHYPTAGRGRRPFPLATMLRIHLMQQWFGYSDPAMEEVLHDMPLLREFAGLDAGEDALPDETTILKFRHLLERHQLAQTLFDETAALLAEKGLLLRQGTIVDATLIAAPPSTKNRARKRDAEMSSTKKGNNYHFGMKAHIGVDAESGLVHTVEMTTAKVADGVMTEALLHGEERVVLGDRAYTRKDRNLAADRLEGEPVWAFPFKRGKGEELPVEQALHNHMLAPLRAMVEHPFRIVKRQFGYTKVRYRGLFKNAQQLYLLFALGNLYHVRQALQPT</sequence>
<name>H8GKC5_METAL</name>
<feature type="domain" description="Transposase InsH N-terminal" evidence="7">
    <location>
        <begin position="18"/>
        <end position="110"/>
    </location>
</feature>
<dbReference type="RefSeq" id="WP_005369238.1">
    <property type="nucleotide sequence ID" value="NZ_CM001475.1"/>
</dbReference>
<evidence type="ECO:0000313" key="17">
    <source>
        <dbReference type="EMBL" id="EIC29977.1"/>
    </source>
</evidence>
<evidence type="ECO:0000313" key="23">
    <source>
        <dbReference type="EMBL" id="EIC31007.1"/>
    </source>
</evidence>
<dbReference type="InterPro" id="IPR008490">
    <property type="entry name" value="Transposase_InsH_N"/>
</dbReference>
<evidence type="ECO:0000313" key="9">
    <source>
        <dbReference type="EMBL" id="EIC28929.1"/>
    </source>
</evidence>
<feature type="domain" description="Transposase IS4-like" evidence="6">
    <location>
        <begin position="137"/>
        <end position="305"/>
    </location>
</feature>
<dbReference type="EMBL" id="CM001475">
    <property type="protein sequence ID" value="EIC30413.1"/>
    <property type="molecule type" value="Genomic_DNA"/>
</dbReference>
<dbReference type="Pfam" id="PF05598">
    <property type="entry name" value="DUF772"/>
    <property type="match status" value="1"/>
</dbReference>
<evidence type="ECO:0000256" key="1">
    <source>
        <dbReference type="ARBA" id="ARBA00003544"/>
    </source>
</evidence>
<dbReference type="EMBL" id="CM001475">
    <property type="protein sequence ID" value="EIC31007.1"/>
    <property type="molecule type" value="Genomic_DNA"/>
</dbReference>
<dbReference type="STRING" id="686340.Metal_0464"/>
<evidence type="ECO:0000313" key="8">
    <source>
        <dbReference type="EMBL" id="EIC28316.1"/>
    </source>
</evidence>
<comment type="similarity">
    <text evidence="2">Belongs to the transposase 11 family.</text>
</comment>
<dbReference type="PANTHER" id="PTHR35604:SF2">
    <property type="entry name" value="TRANSPOSASE INSH FOR INSERTION SEQUENCE ELEMENT IS5A-RELATED"/>
    <property type="match status" value="1"/>
</dbReference>
<dbReference type="GO" id="GO:0004803">
    <property type="term" value="F:transposase activity"/>
    <property type="evidence" value="ECO:0007669"/>
    <property type="project" value="InterPro"/>
</dbReference>
<evidence type="ECO:0000313" key="26">
    <source>
        <dbReference type="Proteomes" id="UP000005090"/>
    </source>
</evidence>
<evidence type="ECO:0000256" key="4">
    <source>
        <dbReference type="ARBA" id="ARBA00023125"/>
    </source>
</evidence>
<dbReference type="EMBL" id="CM001475">
    <property type="protein sequence ID" value="EIC29977.1"/>
    <property type="molecule type" value="Genomic_DNA"/>
</dbReference>
<dbReference type="EMBL" id="CM001475">
    <property type="protein sequence ID" value="EIC29786.1"/>
    <property type="molecule type" value="Genomic_DNA"/>
</dbReference>
<dbReference type="HOGENOM" id="CLU_049873_1_2_6"/>
<dbReference type="InterPro" id="IPR047959">
    <property type="entry name" value="Transpos_IS5"/>
</dbReference>
<comment type="function">
    <text evidence="1">Involved in the transposition of the insertion sequence IS5.</text>
</comment>